<dbReference type="GO" id="GO:0071949">
    <property type="term" value="F:FAD binding"/>
    <property type="evidence" value="ECO:0007669"/>
    <property type="project" value="InterPro"/>
</dbReference>
<accession>A0A9W9GAL7</accession>
<name>A0A9W9GAL7_9EURO</name>
<comment type="subcellular location">
    <subcellularLocation>
        <location evidence="1">Membrane</location>
    </subcellularLocation>
</comment>
<dbReference type="Gene3D" id="3.50.50.60">
    <property type="entry name" value="FAD/NAD(P)-binding domain"/>
    <property type="match status" value="1"/>
</dbReference>
<dbReference type="PANTHER" id="PTHR47356">
    <property type="entry name" value="FAD-DEPENDENT MONOOXYGENASE ASQG-RELATED"/>
    <property type="match status" value="1"/>
</dbReference>
<feature type="transmembrane region" description="Helical" evidence="9">
    <location>
        <begin position="637"/>
        <end position="656"/>
    </location>
</feature>
<dbReference type="InterPro" id="IPR002938">
    <property type="entry name" value="FAD-bd"/>
</dbReference>
<evidence type="ECO:0000256" key="1">
    <source>
        <dbReference type="ARBA" id="ARBA00004370"/>
    </source>
</evidence>
<dbReference type="Pfam" id="PF01494">
    <property type="entry name" value="FAD_binding_3"/>
    <property type="match status" value="1"/>
</dbReference>
<keyword evidence="4 9" id="KW-0812">Transmembrane</keyword>
<feature type="transmembrane region" description="Helical" evidence="9">
    <location>
        <begin position="681"/>
        <end position="698"/>
    </location>
</feature>
<sequence length="760" mass="85508">MAPFKVIIVGGSVTGMALANMLERYGMDFVVLEKHKIIAPYLGAGFAMHPNGSRILEQLGCYDVLKKLSAPVNSFCFYDEYGNPCGDVPEIGRWMEASMGYKMRFLDRQKVIETLFENLHNKSRVYSSCRVIKINCSADGAKVETDNGSVFEGDIVVGADGVHSQVLQEMQRLSNVEDPGQMTKKKNEFECTYKAIFGTSVAPKNTLEDQAFKNYRHGRSYLCAGGKNNKLFWIAMFKLDQKTQGSSIPRYTQEEHDALAAIYKNDLIKPGVTFGDLYHEQLTSALVPLEEGVLETCFYRRMVLMGDSWHKHQANPIQGQGGNNGIVSAAYLANELKSITESQEVIDEASIQEVFRKYQQKRAPEAEALFKISRATQRMDALETPLLKFIQLHIARFIPIEVFTNMLAQLVTLAVPLHHLPLPSRRGLLPFDDEVKITPEARSKFANFFWITLFALILLARYILPWQASDDAQTGSSTSLGLFLHLDYIHALQLYFQMSATAVNGIIVLESYRRGFFMQLLGRSLSFGMGSYFFGWGTVTPVYFALFVFFTGSKSVYYPSPRAVDLAMAKMLPLAYLVTYVPPIFSTLTSSSFPSQAWGIAHVLFPIILYLFKRLYSLGKPALRSPELLYGKQDVQYLRRFLILVYVFQQATSFVLDKSFIRSFIAAPRFVLVSGISTEELEVLCLDTAILVFIWFAFSDLRRVRATTHTVGVVLGLAMTLGISLGTTLAVLWAVRENEWEQARGRKSADEKESELNSAK</sequence>
<keyword evidence="8 9" id="KW-0472">Membrane</keyword>
<evidence type="ECO:0000256" key="7">
    <source>
        <dbReference type="ARBA" id="ARBA00023002"/>
    </source>
</evidence>
<evidence type="ECO:0000313" key="11">
    <source>
        <dbReference type="EMBL" id="KAJ5115193.1"/>
    </source>
</evidence>
<keyword evidence="3" id="KW-0285">Flavoprotein</keyword>
<keyword evidence="12" id="KW-1185">Reference proteome</keyword>
<dbReference type="SUPFAM" id="SSF51905">
    <property type="entry name" value="FAD/NAD(P)-binding domain"/>
    <property type="match status" value="1"/>
</dbReference>
<dbReference type="OrthoDB" id="2431938at2759"/>
<feature type="transmembrane region" description="Helical" evidence="9">
    <location>
        <begin position="532"/>
        <end position="551"/>
    </location>
</feature>
<gene>
    <name evidence="11" type="ORF">NUU61_000952</name>
</gene>
<dbReference type="Proteomes" id="UP001141434">
    <property type="component" value="Unassembled WGS sequence"/>
</dbReference>
<dbReference type="AlphaFoldDB" id="A0A9W9GAL7"/>
<comment type="similarity">
    <text evidence="2">Belongs to the paxM FAD-dependent monooxygenase family.</text>
</comment>
<keyword evidence="6 9" id="KW-1133">Transmembrane helix</keyword>
<dbReference type="InterPro" id="IPR050562">
    <property type="entry name" value="FAD_mOase_fung"/>
</dbReference>
<evidence type="ECO:0000256" key="6">
    <source>
        <dbReference type="ARBA" id="ARBA00022989"/>
    </source>
</evidence>
<feature type="transmembrane region" description="Helical" evidence="9">
    <location>
        <begin position="494"/>
        <end position="512"/>
    </location>
</feature>
<evidence type="ECO:0000256" key="8">
    <source>
        <dbReference type="ARBA" id="ARBA00023136"/>
    </source>
</evidence>
<protein>
    <recommendedName>
        <fullName evidence="10">FAD-binding domain-containing protein</fullName>
    </recommendedName>
</protein>
<dbReference type="EMBL" id="JAPMSZ010000001">
    <property type="protein sequence ID" value="KAJ5115193.1"/>
    <property type="molecule type" value="Genomic_DNA"/>
</dbReference>
<feature type="transmembrane region" description="Helical" evidence="9">
    <location>
        <begin position="597"/>
        <end position="616"/>
    </location>
</feature>
<feature type="domain" description="FAD-binding" evidence="10">
    <location>
        <begin position="5"/>
        <end position="370"/>
    </location>
</feature>
<keyword evidence="5" id="KW-0274">FAD</keyword>
<feature type="transmembrane region" description="Helical" evidence="9">
    <location>
        <begin position="710"/>
        <end position="735"/>
    </location>
</feature>
<dbReference type="PANTHER" id="PTHR47356:SF2">
    <property type="entry name" value="FAD-BINDING DOMAIN-CONTAINING PROTEIN-RELATED"/>
    <property type="match status" value="1"/>
</dbReference>
<dbReference type="GeneID" id="81390703"/>
<dbReference type="RefSeq" id="XP_056516385.1">
    <property type="nucleotide sequence ID" value="XM_056651535.1"/>
</dbReference>
<reference evidence="11" key="2">
    <citation type="journal article" date="2023" name="IMA Fungus">
        <title>Comparative genomic study of the Penicillium genus elucidates a diverse pangenome and 15 lateral gene transfer events.</title>
        <authorList>
            <person name="Petersen C."/>
            <person name="Sorensen T."/>
            <person name="Nielsen M.R."/>
            <person name="Sondergaard T.E."/>
            <person name="Sorensen J.L."/>
            <person name="Fitzpatrick D.A."/>
            <person name="Frisvad J.C."/>
            <person name="Nielsen K.L."/>
        </authorList>
    </citation>
    <scope>NUCLEOTIDE SEQUENCE</scope>
    <source>
        <strain evidence="11">IBT 34128</strain>
    </source>
</reference>
<dbReference type="GO" id="GO:0016020">
    <property type="term" value="C:membrane"/>
    <property type="evidence" value="ECO:0007669"/>
    <property type="project" value="UniProtKB-SubCell"/>
</dbReference>
<evidence type="ECO:0000256" key="9">
    <source>
        <dbReference type="SAM" id="Phobius"/>
    </source>
</evidence>
<proteinExistence type="inferred from homology"/>
<dbReference type="GO" id="GO:0004497">
    <property type="term" value="F:monooxygenase activity"/>
    <property type="evidence" value="ECO:0007669"/>
    <property type="project" value="InterPro"/>
</dbReference>
<dbReference type="InterPro" id="IPR036188">
    <property type="entry name" value="FAD/NAD-bd_sf"/>
</dbReference>
<reference evidence="11" key="1">
    <citation type="submission" date="2022-11" db="EMBL/GenBank/DDBJ databases">
        <authorList>
            <person name="Petersen C."/>
        </authorList>
    </citation>
    <scope>NUCLEOTIDE SEQUENCE</scope>
    <source>
        <strain evidence="11">IBT 34128</strain>
    </source>
</reference>
<feature type="transmembrane region" description="Helical" evidence="9">
    <location>
        <begin position="563"/>
        <end position="585"/>
    </location>
</feature>
<keyword evidence="7" id="KW-0560">Oxidoreductase</keyword>
<feature type="transmembrane region" description="Helical" evidence="9">
    <location>
        <begin position="445"/>
        <end position="464"/>
    </location>
</feature>
<evidence type="ECO:0000313" key="12">
    <source>
        <dbReference type="Proteomes" id="UP001141434"/>
    </source>
</evidence>
<evidence type="ECO:0000256" key="4">
    <source>
        <dbReference type="ARBA" id="ARBA00022692"/>
    </source>
</evidence>
<evidence type="ECO:0000256" key="3">
    <source>
        <dbReference type="ARBA" id="ARBA00022630"/>
    </source>
</evidence>
<dbReference type="PRINTS" id="PR00420">
    <property type="entry name" value="RNGMNOXGNASE"/>
</dbReference>
<evidence type="ECO:0000256" key="2">
    <source>
        <dbReference type="ARBA" id="ARBA00007992"/>
    </source>
</evidence>
<organism evidence="11 12">
    <name type="scientific">Penicillium alfredii</name>
    <dbReference type="NCBI Taxonomy" id="1506179"/>
    <lineage>
        <taxon>Eukaryota</taxon>
        <taxon>Fungi</taxon>
        <taxon>Dikarya</taxon>
        <taxon>Ascomycota</taxon>
        <taxon>Pezizomycotina</taxon>
        <taxon>Eurotiomycetes</taxon>
        <taxon>Eurotiomycetidae</taxon>
        <taxon>Eurotiales</taxon>
        <taxon>Aspergillaceae</taxon>
        <taxon>Penicillium</taxon>
    </lineage>
</organism>
<evidence type="ECO:0000256" key="5">
    <source>
        <dbReference type="ARBA" id="ARBA00022827"/>
    </source>
</evidence>
<comment type="caution">
    <text evidence="11">The sequence shown here is derived from an EMBL/GenBank/DDBJ whole genome shotgun (WGS) entry which is preliminary data.</text>
</comment>
<evidence type="ECO:0000259" key="10">
    <source>
        <dbReference type="Pfam" id="PF01494"/>
    </source>
</evidence>